<comment type="caution">
    <text evidence="2">The sequence shown here is derived from an EMBL/GenBank/DDBJ whole genome shotgun (WGS) entry which is preliminary data.</text>
</comment>
<evidence type="ECO:0000256" key="1">
    <source>
        <dbReference type="SAM" id="MobiDB-lite"/>
    </source>
</evidence>
<dbReference type="InterPro" id="IPR032716">
    <property type="entry name" value="ACC_epsilon"/>
</dbReference>
<proteinExistence type="predicted"/>
<feature type="region of interest" description="Disordered" evidence="1">
    <location>
        <begin position="1"/>
        <end position="21"/>
    </location>
</feature>
<evidence type="ECO:0000313" key="3">
    <source>
        <dbReference type="Proteomes" id="UP001348265"/>
    </source>
</evidence>
<reference evidence="2 3" key="1">
    <citation type="submission" date="2023-08" db="EMBL/GenBank/DDBJ databases">
        <authorList>
            <person name="Sharma P."/>
            <person name="Verma V."/>
            <person name="Mohan M.K."/>
            <person name="Dubey A.K."/>
        </authorList>
    </citation>
    <scope>NUCLEOTIDE SEQUENCE [LARGE SCALE GENOMIC DNA]</scope>
    <source>
        <strain evidence="2 3">ADP4</strain>
    </source>
</reference>
<keyword evidence="3" id="KW-1185">Reference proteome</keyword>
<organism evidence="2 3">
    <name type="scientific">Streptomyces chrestomyceticus</name>
    <dbReference type="NCBI Taxonomy" id="68185"/>
    <lineage>
        <taxon>Bacteria</taxon>
        <taxon>Bacillati</taxon>
        <taxon>Actinomycetota</taxon>
        <taxon>Actinomycetes</taxon>
        <taxon>Kitasatosporales</taxon>
        <taxon>Streptomycetaceae</taxon>
        <taxon>Streptomyces</taxon>
    </lineage>
</organism>
<dbReference type="Proteomes" id="UP001348265">
    <property type="component" value="Unassembled WGS sequence"/>
</dbReference>
<dbReference type="Pfam" id="PF13822">
    <property type="entry name" value="ACC_epsilon"/>
    <property type="match status" value="1"/>
</dbReference>
<feature type="compositionally biased region" description="Low complexity" evidence="1">
    <location>
        <begin position="59"/>
        <end position="68"/>
    </location>
</feature>
<name>A0ABU7X536_9ACTN</name>
<dbReference type="EMBL" id="JAVFKM010000024">
    <property type="protein sequence ID" value="MEF3118043.1"/>
    <property type="molecule type" value="Genomic_DNA"/>
</dbReference>
<protein>
    <submittedName>
        <fullName evidence="2">Acyl-CoA carboxylase subunit epsilon</fullName>
    </submittedName>
</protein>
<sequence length="77" mass="8079">MTADAAREPLPGAESPLRIVRGSPSDDEIAVLTALLLTRGRDHRATTSQPAPSPPAAPPWGAGRPGPAYRSPASWQR</sequence>
<feature type="region of interest" description="Disordered" evidence="1">
    <location>
        <begin position="40"/>
        <end position="77"/>
    </location>
</feature>
<gene>
    <name evidence="2" type="ORF">RB636_33275</name>
</gene>
<accession>A0ABU7X536</accession>
<evidence type="ECO:0000313" key="2">
    <source>
        <dbReference type="EMBL" id="MEF3118043.1"/>
    </source>
</evidence>
<dbReference type="RefSeq" id="WP_331789273.1">
    <property type="nucleotide sequence ID" value="NZ_JAVFKM010000024.1"/>
</dbReference>